<evidence type="ECO:0000313" key="1">
    <source>
        <dbReference type="EMBL" id="TGD18390.1"/>
    </source>
</evidence>
<organism evidence="1 2">
    <name type="scientific">Levilactobacillus suantsaiihabitans</name>
    <dbReference type="NCBI Taxonomy" id="2487722"/>
    <lineage>
        <taxon>Bacteria</taxon>
        <taxon>Bacillati</taxon>
        <taxon>Bacillota</taxon>
        <taxon>Bacilli</taxon>
        <taxon>Lactobacillales</taxon>
        <taxon>Lactobacillaceae</taxon>
        <taxon>Levilactobacillus</taxon>
    </lineage>
</organism>
<keyword evidence="2" id="KW-1185">Reference proteome</keyword>
<dbReference type="RefSeq" id="WP_135368311.1">
    <property type="nucleotide sequence ID" value="NZ_RKLX01000013.1"/>
</dbReference>
<reference evidence="1 2" key="1">
    <citation type="submission" date="2018-10" db="EMBL/GenBank/DDBJ databases">
        <title>Lactobacillus sp. R7 and Lactobacillus sp. R19 isolated from fermented mustard green product of Taiwan.</title>
        <authorList>
            <person name="Lin S.-T."/>
        </authorList>
    </citation>
    <scope>NUCLEOTIDE SEQUENCE [LARGE SCALE GENOMIC DNA]</scope>
    <source>
        <strain evidence="1 2">BCRC 81129</strain>
    </source>
</reference>
<protein>
    <recommendedName>
        <fullName evidence="3">PIN domain-containing protein</fullName>
    </recommendedName>
</protein>
<name>A0A4Z0JAE0_9LACO</name>
<proteinExistence type="predicted"/>
<gene>
    <name evidence="1" type="ORF">EGT51_08755</name>
</gene>
<dbReference type="OrthoDB" id="2973808at2"/>
<accession>A0A4Z0JAE0</accession>
<dbReference type="AlphaFoldDB" id="A0A4Z0JAE0"/>
<comment type="caution">
    <text evidence="1">The sequence shown here is derived from an EMBL/GenBank/DDBJ whole genome shotgun (WGS) entry which is preliminary data.</text>
</comment>
<sequence>MTDRQNVRTYIDTNMLIFAENYRKDNVFDWLDQLYNDVWIHIDVLDEVLLGRKRIESEITARGWHVFNPETLSSPEESLYRAHLAGIKVAFQKMRQAQGSHAKTTPDLGEKATLAVCILQDAQLICSNDADIAEVISRENYCYVDDEGNSELISQDTTSDFCFHCVVDVGITKSKVRRFYKSIFEDQAERNAKLAVWERRF</sequence>
<evidence type="ECO:0008006" key="3">
    <source>
        <dbReference type="Google" id="ProtNLM"/>
    </source>
</evidence>
<evidence type="ECO:0000313" key="2">
    <source>
        <dbReference type="Proteomes" id="UP000297348"/>
    </source>
</evidence>
<dbReference type="EMBL" id="RKLX01000013">
    <property type="protein sequence ID" value="TGD18390.1"/>
    <property type="molecule type" value="Genomic_DNA"/>
</dbReference>
<dbReference type="Proteomes" id="UP000297348">
    <property type="component" value="Unassembled WGS sequence"/>
</dbReference>